<dbReference type="SUPFAM" id="SSF57850">
    <property type="entry name" value="RING/U-box"/>
    <property type="match status" value="1"/>
</dbReference>
<keyword evidence="11" id="KW-1185">Reference proteome</keyword>
<evidence type="ECO:0000313" key="11">
    <source>
        <dbReference type="Proteomes" id="UP000694521"/>
    </source>
</evidence>
<dbReference type="Ensembl" id="ENSACDT00005017338.1">
    <property type="protein sequence ID" value="ENSACDP00005014423.1"/>
    <property type="gene ID" value="ENSACDG00005010576.1"/>
</dbReference>
<sequence>RKLCRLEQDCEPPWEALATPLPPRSWALLAFPRGAQGALGHSARLSWQDMASGAEERLEESSPAARGSSSQLQQAGPAEDAADCPCPICLDIITDAAYVARCFHRFCSTCIRRWSRQNNTCPLCRQPIERVVRRVPGHHEEHRVGSSARRTRNGDRERVPPASIRPAGPDELHLVQLPGMQAMLTAPSLLCTPA</sequence>
<organism evidence="10 11">
    <name type="scientific">Anser cygnoides</name>
    <name type="common">Swan goose</name>
    <dbReference type="NCBI Taxonomy" id="8845"/>
    <lineage>
        <taxon>Eukaryota</taxon>
        <taxon>Metazoa</taxon>
        <taxon>Chordata</taxon>
        <taxon>Craniata</taxon>
        <taxon>Vertebrata</taxon>
        <taxon>Euteleostomi</taxon>
        <taxon>Archelosauria</taxon>
        <taxon>Archosauria</taxon>
        <taxon>Dinosauria</taxon>
        <taxon>Saurischia</taxon>
        <taxon>Theropoda</taxon>
        <taxon>Coelurosauria</taxon>
        <taxon>Aves</taxon>
        <taxon>Neognathae</taxon>
        <taxon>Galloanserae</taxon>
        <taxon>Anseriformes</taxon>
        <taxon>Anatidae</taxon>
        <taxon>Anserinae</taxon>
        <taxon>Anser</taxon>
    </lineage>
</organism>
<accession>A0A8B9E083</accession>
<evidence type="ECO:0000313" key="10">
    <source>
        <dbReference type="Ensembl" id="ENSACDP00005014423.1"/>
    </source>
</evidence>
<reference evidence="10" key="1">
    <citation type="submission" date="2025-08" db="UniProtKB">
        <authorList>
            <consortium name="Ensembl"/>
        </authorList>
    </citation>
    <scope>IDENTIFICATION</scope>
</reference>
<evidence type="ECO:0000256" key="2">
    <source>
        <dbReference type="ARBA" id="ARBA00012483"/>
    </source>
</evidence>
<reference evidence="10" key="2">
    <citation type="submission" date="2025-09" db="UniProtKB">
        <authorList>
            <consortium name="Ensembl"/>
        </authorList>
    </citation>
    <scope>IDENTIFICATION</scope>
</reference>
<dbReference type="PANTHER" id="PTHR46077">
    <property type="entry name" value="E3 UBIQUITIN-PROTEIN LIGASE TOPORS"/>
    <property type="match status" value="1"/>
</dbReference>
<evidence type="ECO:0000256" key="7">
    <source>
        <dbReference type="PROSITE-ProRule" id="PRU00175"/>
    </source>
</evidence>
<keyword evidence="4" id="KW-0479">Metal-binding</keyword>
<evidence type="ECO:0000259" key="9">
    <source>
        <dbReference type="PROSITE" id="PS50089"/>
    </source>
</evidence>
<keyword evidence="3" id="KW-0808">Transferase</keyword>
<dbReference type="GO" id="GO:0000209">
    <property type="term" value="P:protein polyubiquitination"/>
    <property type="evidence" value="ECO:0007669"/>
    <property type="project" value="TreeGrafter"/>
</dbReference>
<dbReference type="AlphaFoldDB" id="A0A8B9E083"/>
<protein>
    <recommendedName>
        <fullName evidence="2">RING-type E3 ubiquitin transferase</fullName>
        <ecNumber evidence="2">2.3.2.27</ecNumber>
    </recommendedName>
</protein>
<name>A0A8B9E083_ANSCY</name>
<dbReference type="GO" id="GO:0006513">
    <property type="term" value="P:protein monoubiquitination"/>
    <property type="evidence" value="ECO:0007669"/>
    <property type="project" value="TreeGrafter"/>
</dbReference>
<evidence type="ECO:0000256" key="8">
    <source>
        <dbReference type="SAM" id="MobiDB-lite"/>
    </source>
</evidence>
<comment type="catalytic activity">
    <reaction evidence="1">
        <text>S-ubiquitinyl-[E2 ubiquitin-conjugating enzyme]-L-cysteine + [acceptor protein]-L-lysine = [E2 ubiquitin-conjugating enzyme]-L-cysteine + N(6)-ubiquitinyl-[acceptor protein]-L-lysine.</text>
        <dbReference type="EC" id="2.3.2.27"/>
    </reaction>
</comment>
<evidence type="ECO:0000256" key="4">
    <source>
        <dbReference type="ARBA" id="ARBA00022723"/>
    </source>
</evidence>
<dbReference type="InterPro" id="IPR017907">
    <property type="entry name" value="Znf_RING_CS"/>
</dbReference>
<keyword evidence="6" id="KW-0862">Zinc</keyword>
<evidence type="ECO:0000256" key="5">
    <source>
        <dbReference type="ARBA" id="ARBA00022771"/>
    </source>
</evidence>
<dbReference type="Gene3D" id="3.30.40.10">
    <property type="entry name" value="Zinc/RING finger domain, C3HC4 (zinc finger)"/>
    <property type="match status" value="1"/>
</dbReference>
<dbReference type="PROSITE" id="PS00518">
    <property type="entry name" value="ZF_RING_1"/>
    <property type="match status" value="1"/>
</dbReference>
<evidence type="ECO:0000256" key="1">
    <source>
        <dbReference type="ARBA" id="ARBA00000900"/>
    </source>
</evidence>
<dbReference type="PROSITE" id="PS50089">
    <property type="entry name" value="ZF_RING_2"/>
    <property type="match status" value="1"/>
</dbReference>
<dbReference type="Pfam" id="PF13923">
    <property type="entry name" value="zf-C3HC4_2"/>
    <property type="match status" value="1"/>
</dbReference>
<dbReference type="GO" id="GO:0061630">
    <property type="term" value="F:ubiquitin protein ligase activity"/>
    <property type="evidence" value="ECO:0007669"/>
    <property type="project" value="UniProtKB-EC"/>
</dbReference>
<dbReference type="SMART" id="SM00184">
    <property type="entry name" value="RING"/>
    <property type="match status" value="1"/>
</dbReference>
<evidence type="ECO:0000256" key="3">
    <source>
        <dbReference type="ARBA" id="ARBA00022679"/>
    </source>
</evidence>
<feature type="domain" description="RING-type" evidence="9">
    <location>
        <begin position="86"/>
        <end position="125"/>
    </location>
</feature>
<dbReference type="Proteomes" id="UP000694521">
    <property type="component" value="Unplaced"/>
</dbReference>
<proteinExistence type="predicted"/>
<feature type="region of interest" description="Disordered" evidence="8">
    <location>
        <begin position="138"/>
        <end position="169"/>
    </location>
</feature>
<keyword evidence="5 7" id="KW-0863">Zinc-finger</keyword>
<dbReference type="GO" id="GO:0008270">
    <property type="term" value="F:zinc ion binding"/>
    <property type="evidence" value="ECO:0007669"/>
    <property type="project" value="UniProtKB-KW"/>
</dbReference>
<evidence type="ECO:0000256" key="6">
    <source>
        <dbReference type="ARBA" id="ARBA00022833"/>
    </source>
</evidence>
<dbReference type="PANTHER" id="PTHR46077:SF3">
    <property type="entry name" value="TOPOISOMERASE I BINDING, ARGININE_SERINE-RICH LIKE"/>
    <property type="match status" value="1"/>
</dbReference>
<feature type="region of interest" description="Disordered" evidence="8">
    <location>
        <begin position="50"/>
        <end position="77"/>
    </location>
</feature>
<dbReference type="InterPro" id="IPR001841">
    <property type="entry name" value="Znf_RING"/>
</dbReference>
<dbReference type="EC" id="2.3.2.27" evidence="2"/>
<dbReference type="InterPro" id="IPR013083">
    <property type="entry name" value="Znf_RING/FYVE/PHD"/>
</dbReference>